<dbReference type="InterPro" id="IPR001387">
    <property type="entry name" value="Cro/C1-type_HTH"/>
</dbReference>
<organism evidence="2 3">
    <name type="scientific">Helicobacter canis</name>
    <dbReference type="NCBI Taxonomy" id="29419"/>
    <lineage>
        <taxon>Bacteria</taxon>
        <taxon>Pseudomonadati</taxon>
        <taxon>Campylobacterota</taxon>
        <taxon>Epsilonproteobacteria</taxon>
        <taxon>Campylobacterales</taxon>
        <taxon>Helicobacteraceae</taxon>
        <taxon>Helicobacter</taxon>
    </lineage>
</organism>
<dbReference type="Pfam" id="PF01381">
    <property type="entry name" value="HTH_3"/>
    <property type="match status" value="1"/>
</dbReference>
<evidence type="ECO:0000259" key="1">
    <source>
        <dbReference type="PROSITE" id="PS50943"/>
    </source>
</evidence>
<dbReference type="GO" id="GO:0003677">
    <property type="term" value="F:DNA binding"/>
    <property type="evidence" value="ECO:0007669"/>
    <property type="project" value="InterPro"/>
</dbReference>
<protein>
    <submittedName>
        <fullName evidence="2">Helix-turn-helix transcriptional regulator</fullName>
    </submittedName>
</protein>
<evidence type="ECO:0000313" key="2">
    <source>
        <dbReference type="EMBL" id="KAA8710115.1"/>
    </source>
</evidence>
<accession>A0A5M9QSV2</accession>
<name>A0A5M9QSV2_9HELI</name>
<dbReference type="AlphaFoldDB" id="A0A5M9QSV2"/>
<evidence type="ECO:0000313" key="3">
    <source>
        <dbReference type="Proteomes" id="UP000323707"/>
    </source>
</evidence>
<dbReference type="SUPFAM" id="SSF47413">
    <property type="entry name" value="lambda repressor-like DNA-binding domains"/>
    <property type="match status" value="1"/>
</dbReference>
<sequence length="87" mass="10024">MQKLYGNATQEEISEFYKRVSANIRILREKRGVSQLDLALEIGIKSVAFYSNCENCRYGKHFNLEHCYKIAKAFEIDIADIFALSKA</sequence>
<dbReference type="RefSeq" id="WP_150337145.1">
    <property type="nucleotide sequence ID" value="NZ_JAERIX010000055.1"/>
</dbReference>
<feature type="domain" description="HTH cro/C1-type" evidence="1">
    <location>
        <begin position="24"/>
        <end position="81"/>
    </location>
</feature>
<dbReference type="Proteomes" id="UP000323707">
    <property type="component" value="Unassembled WGS sequence"/>
</dbReference>
<dbReference type="InterPro" id="IPR010982">
    <property type="entry name" value="Lambda_DNA-bd_dom_sf"/>
</dbReference>
<comment type="caution">
    <text evidence="2">The sequence shown here is derived from an EMBL/GenBank/DDBJ whole genome shotgun (WGS) entry which is preliminary data.</text>
</comment>
<dbReference type="EMBL" id="VXKE01000010">
    <property type="protein sequence ID" value="KAA8710115.1"/>
    <property type="molecule type" value="Genomic_DNA"/>
</dbReference>
<gene>
    <name evidence="2" type="ORF">F4V45_03690</name>
</gene>
<reference evidence="2 3" key="1">
    <citation type="submission" date="2019-09" db="EMBL/GenBank/DDBJ databases">
        <title>Draft genome sequence of various Type strains from the CCUG.</title>
        <authorList>
            <person name="Pineiro-Iglesias B."/>
            <person name="Tunovic T."/>
            <person name="Unosson C."/>
            <person name="Inganas E."/>
            <person name="Ohlen M."/>
            <person name="Cardew S."/>
            <person name="Jensie-Markopoulos S."/>
            <person name="Salva-Serra F."/>
            <person name="Jaen-Luchoro D."/>
            <person name="Karlsson R."/>
            <person name="Svensson-Stadler L."/>
            <person name="Chun J."/>
            <person name="Moore E."/>
        </authorList>
    </citation>
    <scope>NUCLEOTIDE SEQUENCE [LARGE SCALE GENOMIC DNA]</scope>
    <source>
        <strain evidence="2 3">CCUG 32756T</strain>
    </source>
</reference>
<dbReference type="Gene3D" id="1.10.260.40">
    <property type="entry name" value="lambda repressor-like DNA-binding domains"/>
    <property type="match status" value="1"/>
</dbReference>
<dbReference type="PROSITE" id="PS50943">
    <property type="entry name" value="HTH_CROC1"/>
    <property type="match status" value="1"/>
</dbReference>
<dbReference type="SMART" id="SM00530">
    <property type="entry name" value="HTH_XRE"/>
    <property type="match status" value="1"/>
</dbReference>
<dbReference type="CDD" id="cd00093">
    <property type="entry name" value="HTH_XRE"/>
    <property type="match status" value="1"/>
</dbReference>
<proteinExistence type="predicted"/>